<evidence type="ECO:0000313" key="2">
    <source>
        <dbReference type="Proteomes" id="UP000752013"/>
    </source>
</evidence>
<organism evidence="1 2">
    <name type="scientific">Entomospira nematocerorum</name>
    <dbReference type="NCBI Taxonomy" id="2719987"/>
    <lineage>
        <taxon>Bacteria</taxon>
        <taxon>Pseudomonadati</taxon>
        <taxon>Spirochaetota</taxon>
        <taxon>Spirochaetia</taxon>
        <taxon>Spirochaetales</taxon>
        <taxon>Spirochaetaceae</taxon>
        <taxon>Entomospira</taxon>
    </lineage>
</organism>
<dbReference type="RefSeq" id="WP_167703079.1">
    <property type="nucleotide sequence ID" value="NZ_CP118168.1"/>
</dbReference>
<evidence type="ECO:0000313" key="1">
    <source>
        <dbReference type="EMBL" id="NIZ46625.1"/>
    </source>
</evidence>
<name>A0A968GB47_9SPIO</name>
<dbReference type="AlphaFoldDB" id="A0A968GB47"/>
<sequence>MKVIHIMTMVMIYTFVTVIDAFSQQIFVPLDQDFVIFDLESKQITTYFNYNTEPFGVRPVVSPDGVHLYYTRKLVNNLLLYRRNLQTQIEESLDMVEPFNHFRLVDNTQVLLDQTRIVTLEHASRSMQHQLMEARMIEMEIDSKRGNRLYYNEAIYELAETSGRVLRAYFLVQESQILIQLVFLHKEAWRDYYQWYLVDAVTLHMDLLEGLKGSFRLNQGGASIGERPSISYIKK</sequence>
<dbReference type="EMBL" id="JAATLK010000001">
    <property type="protein sequence ID" value="NIZ46625.1"/>
    <property type="molecule type" value="Genomic_DNA"/>
</dbReference>
<comment type="caution">
    <text evidence="1">The sequence shown here is derived from an EMBL/GenBank/DDBJ whole genome shotgun (WGS) entry which is preliminary data.</text>
</comment>
<protein>
    <submittedName>
        <fullName evidence="1">Uncharacterized protein</fullName>
    </submittedName>
</protein>
<accession>A0A968GB47</accession>
<proteinExistence type="predicted"/>
<keyword evidence="2" id="KW-1185">Reference proteome</keyword>
<dbReference type="Proteomes" id="UP000752013">
    <property type="component" value="Unassembled WGS sequence"/>
</dbReference>
<gene>
    <name evidence="1" type="ORF">HCT46_01615</name>
</gene>
<reference evidence="1" key="1">
    <citation type="submission" date="2020-03" db="EMBL/GenBank/DDBJ databases">
        <title>Spirochaetal bacteria isolated from arthropods constitute a novel genus Entomospira genus novum within the order Spirochaetales.</title>
        <authorList>
            <person name="Grana-Miraglia L."/>
            <person name="Sikutova S."/>
            <person name="Fingerle V."/>
            <person name="Sing A."/>
            <person name="Castillo-Ramirez S."/>
            <person name="Margos G."/>
            <person name="Rudolf I."/>
        </authorList>
    </citation>
    <scope>NUCLEOTIDE SEQUENCE</scope>
    <source>
        <strain evidence="1">BR208</strain>
    </source>
</reference>